<dbReference type="Proteomes" id="UP001383192">
    <property type="component" value="Unassembled WGS sequence"/>
</dbReference>
<evidence type="ECO:0000256" key="2">
    <source>
        <dbReference type="ARBA" id="ARBA00007159"/>
    </source>
</evidence>
<dbReference type="SUPFAM" id="SSF53474">
    <property type="entry name" value="alpha/beta-Hydrolases"/>
    <property type="match status" value="1"/>
</dbReference>
<dbReference type="InterPro" id="IPR029058">
    <property type="entry name" value="AB_hydrolase_fold"/>
</dbReference>
<keyword evidence="5" id="KW-0732">Signal</keyword>
<keyword evidence="3" id="KW-0378">Hydrolase</keyword>
<accession>A0AAW0CXT6</accession>
<evidence type="ECO:0000259" key="6">
    <source>
        <dbReference type="PROSITE" id="PS50211"/>
    </source>
</evidence>
<gene>
    <name evidence="7" type="ORF">VNI00_007800</name>
</gene>
<sequence>MRLYSLLVLSSSLLAAVSGANLDVKLKTGTFRGASTTAGIERWLGIPFALPPVGERRFKAPVPVTDASDALKDATKFGNACPQPPSDIGAPISEDCLYLNVFRPQNTTADAGLPVVVWIHGGQYTTGAASEPEDEPTRMIRRSVDNGKPIVMVSTNYRLNTFGFLASALMDPKDLNAGLLDQREALRFVNANVRAFGGDPDKVTIWGQSAGAGSVQAHFVFPTPEKLFRAGIGESAVGPFKNSPEAREFDIPGLPFARLVNNVGCSTDPDVLSCLRKVPFNTLLNISNQMIDSTLNMQLWQPCVAAGSMVPERASARIERGDFLHLPYFAGTTVNEGTTFSTTLRNRGLSGARENDAFATFIRDLFINNSTITDDVVDRIIAMWPANDPSLGAPFNTGDSLFDRAEAWYGDEMFLAPRRLFFQKGSPLQPMFAYRFAEFIPGNDPALGVFHASDLSFLLGPALEAVEATFSEQMIDAWVNFVNDLNPGDGFPEYSNDNPLVVQLQRDNITVIPDTWDVDMVEFLNTAKVLDEFEKKFGTSNPTTTFQAKMPKSDLKLDDIWDASDDIDVTDLRSALPSLAGTAVTAPKTTGKKRPPLPLITGLDGKVTSPRKSNLGSPSSPDLTLTAGRRVPRPRALSRSRTLPRISPSESNRPRRTRSDIEALQLDTEVLASIRRWILGIAIVQFDLDDGPVLDAVFPPIHFSPQEAANIAFSSFPDSLQFDQGSQNHSFRVRELPDDERCPITNDGFLYGYAHFTQRRSPQSKRGYEQRSVVILTHHPYPALFTSITSVFGPLFEAHGIPMLESACHNIATWPDPSPGMTLELGFLGSVLHLELPRTIDSQQLTDTSSFKEKYDPKLHILASAPPFTPPPLLLFEACLPHLWSIWECVVLGEPILIFGTSPVETSQAVWWFRDLLRPIPLAGDIRPYFTIHDQDHSLLVNKLPPKSGTLLGVTNPFFHRSCSHWPHILSLGRKLQHSAGMSGKSSHKLAAAGPEPGWKTSVHKRYISKDRALLKQLEGACRGSEQQKVASDTSLRLKPFNSANFFVSLKAHGTPLPFRSTSKRTEFYERWLKTPAFGLWLAQQERIVQSVLKERSS</sequence>
<feature type="domain" description="UDENN" evidence="6">
    <location>
        <begin position="679"/>
        <end position="1098"/>
    </location>
</feature>
<feature type="chain" id="PRO_5043810470" description="UDENN domain-containing protein" evidence="5">
    <location>
        <begin position="20"/>
        <end position="1098"/>
    </location>
</feature>
<evidence type="ECO:0000313" key="8">
    <source>
        <dbReference type="Proteomes" id="UP001383192"/>
    </source>
</evidence>
<dbReference type="Gene3D" id="3.40.50.1820">
    <property type="entry name" value="alpha/beta hydrolase"/>
    <property type="match status" value="1"/>
</dbReference>
<dbReference type="AlphaFoldDB" id="A0AAW0CXT6"/>
<dbReference type="PROSITE" id="PS50211">
    <property type="entry name" value="DENN"/>
    <property type="match status" value="1"/>
</dbReference>
<evidence type="ECO:0000256" key="1">
    <source>
        <dbReference type="ARBA" id="ARBA00005964"/>
    </source>
</evidence>
<evidence type="ECO:0000256" key="3">
    <source>
        <dbReference type="ARBA" id="ARBA00022801"/>
    </source>
</evidence>
<feature type="signal peptide" evidence="5">
    <location>
        <begin position="1"/>
        <end position="19"/>
    </location>
</feature>
<dbReference type="PROSITE" id="PS00941">
    <property type="entry name" value="CARBOXYLESTERASE_B_2"/>
    <property type="match status" value="1"/>
</dbReference>
<dbReference type="GO" id="GO:0005085">
    <property type="term" value="F:guanyl-nucleotide exchange factor activity"/>
    <property type="evidence" value="ECO:0007669"/>
    <property type="project" value="InterPro"/>
</dbReference>
<dbReference type="GO" id="GO:0016787">
    <property type="term" value="F:hydrolase activity"/>
    <property type="evidence" value="ECO:0007669"/>
    <property type="project" value="UniProtKB-KW"/>
</dbReference>
<dbReference type="PANTHER" id="PTHR13677">
    <property type="entry name" value="LD41638P"/>
    <property type="match status" value="1"/>
</dbReference>
<name>A0AAW0CXT6_9AGAR</name>
<comment type="caution">
    <text evidence="7">The sequence shown here is derived from an EMBL/GenBank/DDBJ whole genome shotgun (WGS) entry which is preliminary data.</text>
</comment>
<evidence type="ECO:0000256" key="5">
    <source>
        <dbReference type="SAM" id="SignalP"/>
    </source>
</evidence>
<proteinExistence type="inferred from homology"/>
<dbReference type="Pfam" id="PF00135">
    <property type="entry name" value="COesterase"/>
    <property type="match status" value="1"/>
</dbReference>
<dbReference type="InterPro" id="IPR019826">
    <property type="entry name" value="Carboxylesterase_B_AS"/>
</dbReference>
<dbReference type="InterPro" id="IPR037516">
    <property type="entry name" value="Tripartite_DENN"/>
</dbReference>
<reference evidence="7 8" key="1">
    <citation type="submission" date="2024-01" db="EMBL/GenBank/DDBJ databases">
        <title>A draft genome for a cacao thread blight-causing isolate of Paramarasmius palmivorus.</title>
        <authorList>
            <person name="Baruah I.K."/>
            <person name="Bukari Y."/>
            <person name="Amoako-Attah I."/>
            <person name="Meinhardt L.W."/>
            <person name="Bailey B.A."/>
            <person name="Cohen S.P."/>
        </authorList>
    </citation>
    <scope>NUCLEOTIDE SEQUENCE [LARGE SCALE GENOMIC DNA]</scope>
    <source>
        <strain evidence="7 8">GH-12</strain>
    </source>
</reference>
<keyword evidence="8" id="KW-1185">Reference proteome</keyword>
<dbReference type="InterPro" id="IPR002018">
    <property type="entry name" value="CarbesteraseB"/>
</dbReference>
<comment type="similarity">
    <text evidence="1">Belongs to the type-B carboxylesterase/lipase family.</text>
</comment>
<protein>
    <recommendedName>
        <fullName evidence="6">UDENN domain-containing protein</fullName>
    </recommendedName>
</protein>
<dbReference type="PANTHER" id="PTHR13677:SF0">
    <property type="entry name" value="LD41638P"/>
    <property type="match status" value="1"/>
</dbReference>
<comment type="similarity">
    <text evidence="2">Belongs to the DENND6 family.</text>
</comment>
<dbReference type="InterPro" id="IPR019819">
    <property type="entry name" value="Carboxylesterase_B_CS"/>
</dbReference>
<organism evidence="7 8">
    <name type="scientific">Paramarasmius palmivorus</name>
    <dbReference type="NCBI Taxonomy" id="297713"/>
    <lineage>
        <taxon>Eukaryota</taxon>
        <taxon>Fungi</taxon>
        <taxon>Dikarya</taxon>
        <taxon>Basidiomycota</taxon>
        <taxon>Agaricomycotina</taxon>
        <taxon>Agaricomycetes</taxon>
        <taxon>Agaricomycetidae</taxon>
        <taxon>Agaricales</taxon>
        <taxon>Marasmiineae</taxon>
        <taxon>Marasmiaceae</taxon>
        <taxon>Paramarasmius</taxon>
    </lineage>
</organism>
<dbReference type="GO" id="GO:0055037">
    <property type="term" value="C:recycling endosome"/>
    <property type="evidence" value="ECO:0007669"/>
    <property type="project" value="TreeGrafter"/>
</dbReference>
<evidence type="ECO:0000256" key="4">
    <source>
        <dbReference type="SAM" id="MobiDB-lite"/>
    </source>
</evidence>
<dbReference type="EMBL" id="JAYKXP010000026">
    <property type="protein sequence ID" value="KAK7044084.1"/>
    <property type="molecule type" value="Genomic_DNA"/>
</dbReference>
<dbReference type="InterPro" id="IPR024224">
    <property type="entry name" value="DENND6"/>
</dbReference>
<feature type="region of interest" description="Disordered" evidence="4">
    <location>
        <begin position="585"/>
        <end position="656"/>
    </location>
</feature>
<dbReference type="PROSITE" id="PS00122">
    <property type="entry name" value="CARBOXYLESTERASE_B_1"/>
    <property type="match status" value="1"/>
</dbReference>
<evidence type="ECO:0000313" key="7">
    <source>
        <dbReference type="EMBL" id="KAK7044084.1"/>
    </source>
</evidence>
<feature type="compositionally biased region" description="Polar residues" evidence="4">
    <location>
        <begin position="610"/>
        <end position="623"/>
    </location>
</feature>